<keyword evidence="2" id="KW-1185">Reference proteome</keyword>
<proteinExistence type="predicted"/>
<sequence length="79" mass="8203">MTEQNPASGNNTPLHAINDADDAIRAARSLVLLIEMAVDSERTDENAAISAACIQAMNQMDKCCALLTDAASALKGGAQ</sequence>
<dbReference type="EMBL" id="QJTK01000002">
    <property type="protein sequence ID" value="PYF12016.1"/>
    <property type="molecule type" value="Genomic_DNA"/>
</dbReference>
<accession>A0A318U6K3</accession>
<dbReference type="AlphaFoldDB" id="A0A318U6K3"/>
<evidence type="ECO:0000313" key="1">
    <source>
        <dbReference type="EMBL" id="PYF12016.1"/>
    </source>
</evidence>
<dbReference type="RefSeq" id="WP_110804602.1">
    <property type="nucleotide sequence ID" value="NZ_QJTK01000002.1"/>
</dbReference>
<organism evidence="1 2">
    <name type="scientific">Rhodobacter viridis</name>
    <dbReference type="NCBI Taxonomy" id="1054202"/>
    <lineage>
        <taxon>Bacteria</taxon>
        <taxon>Pseudomonadati</taxon>
        <taxon>Pseudomonadota</taxon>
        <taxon>Alphaproteobacteria</taxon>
        <taxon>Rhodobacterales</taxon>
        <taxon>Rhodobacter group</taxon>
        <taxon>Rhodobacter</taxon>
    </lineage>
</organism>
<evidence type="ECO:0000313" key="2">
    <source>
        <dbReference type="Proteomes" id="UP000247727"/>
    </source>
</evidence>
<dbReference type="Proteomes" id="UP000247727">
    <property type="component" value="Unassembled WGS sequence"/>
</dbReference>
<protein>
    <submittedName>
        <fullName evidence="1">Uncharacterized protein</fullName>
    </submittedName>
</protein>
<gene>
    <name evidence="1" type="ORF">C8J30_102331</name>
</gene>
<comment type="caution">
    <text evidence="1">The sequence shown here is derived from an EMBL/GenBank/DDBJ whole genome shotgun (WGS) entry which is preliminary data.</text>
</comment>
<reference evidence="1 2" key="1">
    <citation type="submission" date="2018-06" db="EMBL/GenBank/DDBJ databases">
        <title>Genomic Encyclopedia of Type Strains, Phase III (KMG-III): the genomes of soil and plant-associated and newly described type strains.</title>
        <authorList>
            <person name="Whitman W."/>
        </authorList>
    </citation>
    <scope>NUCLEOTIDE SEQUENCE [LARGE SCALE GENOMIC DNA]</scope>
    <source>
        <strain evidence="1 2">JA737</strain>
    </source>
</reference>
<name>A0A318U6K3_9RHOB</name>